<dbReference type="InParanoid" id="M3YS35"/>
<name>M3YS35_MUSPF</name>
<reference evidence="2" key="1">
    <citation type="submission" date="2024-06" db="UniProtKB">
        <authorList>
            <consortium name="Ensembl"/>
        </authorList>
    </citation>
    <scope>IDENTIFICATION</scope>
</reference>
<protein>
    <submittedName>
        <fullName evidence="2">Uncharacterized protein</fullName>
    </submittedName>
</protein>
<feature type="region of interest" description="Disordered" evidence="1">
    <location>
        <begin position="1"/>
        <end position="106"/>
    </location>
</feature>
<evidence type="ECO:0000313" key="2">
    <source>
        <dbReference type="Ensembl" id="ENSMPUP00000014145.1"/>
    </source>
</evidence>
<dbReference type="AlphaFoldDB" id="M3YS35"/>
<accession>M3YS35</accession>
<organism evidence="2">
    <name type="scientific">Mustela putorius furo</name>
    <name type="common">European domestic ferret</name>
    <name type="synonym">Mustela furo</name>
    <dbReference type="NCBI Taxonomy" id="9669"/>
    <lineage>
        <taxon>Eukaryota</taxon>
        <taxon>Metazoa</taxon>
        <taxon>Chordata</taxon>
        <taxon>Craniata</taxon>
        <taxon>Vertebrata</taxon>
        <taxon>Euteleostomi</taxon>
        <taxon>Mammalia</taxon>
        <taxon>Eutheria</taxon>
        <taxon>Laurasiatheria</taxon>
        <taxon>Carnivora</taxon>
        <taxon>Caniformia</taxon>
        <taxon>Musteloidea</taxon>
        <taxon>Mustelidae</taxon>
        <taxon>Mustelinae</taxon>
        <taxon>Mustela</taxon>
    </lineage>
</organism>
<evidence type="ECO:0000256" key="1">
    <source>
        <dbReference type="SAM" id="MobiDB-lite"/>
    </source>
</evidence>
<feature type="compositionally biased region" description="Pro residues" evidence="1">
    <location>
        <begin position="49"/>
        <end position="73"/>
    </location>
</feature>
<proteinExistence type="predicted"/>
<dbReference type="Ensembl" id="ENSMPUT00000014371.1">
    <property type="protein sequence ID" value="ENSMPUP00000014145.1"/>
    <property type="gene ID" value="ENSMPUG00000014254.1"/>
</dbReference>
<dbReference type="HOGENOM" id="CLU_2229290_0_0_1"/>
<sequence length="106" mass="11121">MWLRALGAPEAAGTRKESARPGTADGRKAGGTPWHPRSSLDGVTRVPAQKPPSPGARPPRPARSPRALPPPHSPSLAELPSLQLSRPTRFPDGSAVAKSPGGERER</sequence>
<dbReference type="EMBL" id="AEYP01025432">
    <property type="status" value="NOT_ANNOTATED_CDS"/>
    <property type="molecule type" value="Genomic_DNA"/>
</dbReference>